<evidence type="ECO:0000256" key="1">
    <source>
        <dbReference type="ARBA" id="ARBA00004123"/>
    </source>
</evidence>
<dbReference type="CDD" id="cd00265">
    <property type="entry name" value="MADS_MEF2_like"/>
    <property type="match status" value="1"/>
</dbReference>
<proteinExistence type="predicted"/>
<dbReference type="SUPFAM" id="SSF55455">
    <property type="entry name" value="SRF-like"/>
    <property type="match status" value="1"/>
</dbReference>
<dbReference type="InterPro" id="IPR050142">
    <property type="entry name" value="MADS-box/MEF2_TF"/>
</dbReference>
<dbReference type="EMBL" id="OX451735">
    <property type="protein sequence ID" value="CAI8595451.1"/>
    <property type="molecule type" value="Genomic_DNA"/>
</dbReference>
<dbReference type="InterPro" id="IPR002487">
    <property type="entry name" value="TF_Kbox"/>
</dbReference>
<evidence type="ECO:0000256" key="5">
    <source>
        <dbReference type="ARBA" id="ARBA00023163"/>
    </source>
</evidence>
<feature type="domain" description="MADS-box" evidence="8">
    <location>
        <begin position="1"/>
        <end position="61"/>
    </location>
</feature>
<sequence length="229" mass="25964">MAREKIQIKKIENATARQVTFSKRRRGLFKKAEELSVLCDADVALIIFSSTGKLFEYSNLSTREILERHHLHSKNLAKMEEPSLELQLVENSNCTRLSKEIADKSHQLRQMRGEDLQGMNVEQLQQLERSLEIGLGRVIENKGEKIMMEINELQRKGRQLMEENDRLKRHMAGVMINGKIVGGVEYENVVIEEGGQSSESVTNVYNSTGPPQDYESSDTSLKLGLPYGG</sequence>
<comment type="subcellular location">
    <subcellularLocation>
        <location evidence="1">Nucleus</location>
    </subcellularLocation>
</comment>
<dbReference type="GO" id="GO:0045944">
    <property type="term" value="P:positive regulation of transcription by RNA polymerase II"/>
    <property type="evidence" value="ECO:0007669"/>
    <property type="project" value="InterPro"/>
</dbReference>
<dbReference type="Proteomes" id="UP001157006">
    <property type="component" value="Chromosome 1S"/>
</dbReference>
<evidence type="ECO:0000256" key="4">
    <source>
        <dbReference type="ARBA" id="ARBA00023125"/>
    </source>
</evidence>
<evidence type="ECO:0000256" key="3">
    <source>
        <dbReference type="ARBA" id="ARBA00023015"/>
    </source>
</evidence>
<keyword evidence="6" id="KW-0539">Nucleus</keyword>
<dbReference type="Pfam" id="PF01486">
    <property type="entry name" value="K-box"/>
    <property type="match status" value="1"/>
</dbReference>
<accession>A0AAV0ZAK3</accession>
<dbReference type="GO" id="GO:0003700">
    <property type="term" value="F:DNA-binding transcription factor activity"/>
    <property type="evidence" value="ECO:0007669"/>
    <property type="project" value="InterPro"/>
</dbReference>
<dbReference type="PROSITE" id="PS50066">
    <property type="entry name" value="MADS_BOX_2"/>
    <property type="match status" value="1"/>
</dbReference>
<gene>
    <name evidence="10" type="ORF">VFH_I191720</name>
</gene>
<dbReference type="GO" id="GO:0000977">
    <property type="term" value="F:RNA polymerase II transcription regulatory region sequence-specific DNA binding"/>
    <property type="evidence" value="ECO:0007669"/>
    <property type="project" value="InterPro"/>
</dbReference>
<protein>
    <submittedName>
        <fullName evidence="10">Uncharacterized protein</fullName>
    </submittedName>
</protein>
<dbReference type="GO" id="GO:0046983">
    <property type="term" value="F:protein dimerization activity"/>
    <property type="evidence" value="ECO:0007669"/>
    <property type="project" value="InterPro"/>
</dbReference>
<dbReference type="GO" id="GO:0030154">
    <property type="term" value="P:cell differentiation"/>
    <property type="evidence" value="ECO:0007669"/>
    <property type="project" value="UniProtKB-KW"/>
</dbReference>
<keyword evidence="3" id="KW-0805">Transcription regulation</keyword>
<evidence type="ECO:0000259" key="8">
    <source>
        <dbReference type="PROSITE" id="PS50066"/>
    </source>
</evidence>
<dbReference type="AlphaFoldDB" id="A0AAV0ZAK3"/>
<dbReference type="SMART" id="SM00432">
    <property type="entry name" value="MADS"/>
    <property type="match status" value="1"/>
</dbReference>
<dbReference type="InterPro" id="IPR036879">
    <property type="entry name" value="TF_MADSbox_sf"/>
</dbReference>
<dbReference type="InterPro" id="IPR002100">
    <property type="entry name" value="TF_MADSbox"/>
</dbReference>
<dbReference type="Pfam" id="PF00319">
    <property type="entry name" value="SRF-TF"/>
    <property type="match status" value="1"/>
</dbReference>
<keyword evidence="11" id="KW-1185">Reference proteome</keyword>
<evidence type="ECO:0000259" key="9">
    <source>
        <dbReference type="PROSITE" id="PS51297"/>
    </source>
</evidence>
<dbReference type="InterPro" id="IPR033896">
    <property type="entry name" value="MEF2-like_N"/>
</dbReference>
<reference evidence="10 11" key="1">
    <citation type="submission" date="2023-01" db="EMBL/GenBank/DDBJ databases">
        <authorList>
            <person name="Kreplak J."/>
        </authorList>
    </citation>
    <scope>NUCLEOTIDE SEQUENCE [LARGE SCALE GENOMIC DNA]</scope>
</reference>
<keyword evidence="4" id="KW-0238">DNA-binding</keyword>
<organism evidence="10 11">
    <name type="scientific">Vicia faba</name>
    <name type="common">Broad bean</name>
    <name type="synonym">Faba vulgaris</name>
    <dbReference type="NCBI Taxonomy" id="3906"/>
    <lineage>
        <taxon>Eukaryota</taxon>
        <taxon>Viridiplantae</taxon>
        <taxon>Streptophyta</taxon>
        <taxon>Embryophyta</taxon>
        <taxon>Tracheophyta</taxon>
        <taxon>Spermatophyta</taxon>
        <taxon>Magnoliopsida</taxon>
        <taxon>eudicotyledons</taxon>
        <taxon>Gunneridae</taxon>
        <taxon>Pentapetalae</taxon>
        <taxon>rosids</taxon>
        <taxon>fabids</taxon>
        <taxon>Fabales</taxon>
        <taxon>Fabaceae</taxon>
        <taxon>Papilionoideae</taxon>
        <taxon>50 kb inversion clade</taxon>
        <taxon>NPAAA clade</taxon>
        <taxon>Hologalegina</taxon>
        <taxon>IRL clade</taxon>
        <taxon>Fabeae</taxon>
        <taxon>Vicia</taxon>
    </lineage>
</organism>
<keyword evidence="5" id="KW-0804">Transcription</keyword>
<name>A0AAV0ZAK3_VICFA</name>
<dbReference type="GO" id="GO:0005634">
    <property type="term" value="C:nucleus"/>
    <property type="evidence" value="ECO:0007669"/>
    <property type="project" value="UniProtKB-SubCell"/>
</dbReference>
<evidence type="ECO:0000313" key="10">
    <source>
        <dbReference type="EMBL" id="CAI8595451.1"/>
    </source>
</evidence>
<feature type="region of interest" description="Disordered" evidence="7">
    <location>
        <begin position="195"/>
        <end position="229"/>
    </location>
</feature>
<evidence type="ECO:0000256" key="6">
    <source>
        <dbReference type="ARBA" id="ARBA00023242"/>
    </source>
</evidence>
<dbReference type="PROSITE" id="PS00350">
    <property type="entry name" value="MADS_BOX_1"/>
    <property type="match status" value="1"/>
</dbReference>
<dbReference type="PROSITE" id="PS51297">
    <property type="entry name" value="K_BOX"/>
    <property type="match status" value="1"/>
</dbReference>
<keyword evidence="2" id="KW-0221">Differentiation</keyword>
<evidence type="ECO:0000256" key="2">
    <source>
        <dbReference type="ARBA" id="ARBA00022782"/>
    </source>
</evidence>
<dbReference type="PRINTS" id="PR00404">
    <property type="entry name" value="MADSDOMAIN"/>
</dbReference>
<feature type="domain" description="K-box" evidence="9">
    <location>
        <begin position="87"/>
        <end position="177"/>
    </location>
</feature>
<evidence type="ECO:0000313" key="11">
    <source>
        <dbReference type="Proteomes" id="UP001157006"/>
    </source>
</evidence>
<feature type="compositionally biased region" description="Polar residues" evidence="7">
    <location>
        <begin position="195"/>
        <end position="210"/>
    </location>
</feature>
<evidence type="ECO:0000256" key="7">
    <source>
        <dbReference type="SAM" id="MobiDB-lite"/>
    </source>
</evidence>
<dbReference type="FunFam" id="3.40.1810.10:FF:000007">
    <property type="entry name" value="Transcription factor, MADS-box"/>
    <property type="match status" value="1"/>
</dbReference>
<dbReference type="Gene3D" id="3.40.1810.10">
    <property type="entry name" value="Transcription factor, MADS-box"/>
    <property type="match status" value="1"/>
</dbReference>
<dbReference type="PANTHER" id="PTHR48019">
    <property type="entry name" value="SERUM RESPONSE FACTOR HOMOLOG"/>
    <property type="match status" value="1"/>
</dbReference>